<dbReference type="EMBL" id="JACIJM010000012">
    <property type="protein sequence ID" value="MBB5723662.1"/>
    <property type="molecule type" value="Genomic_DNA"/>
</dbReference>
<organism evidence="1 2">
    <name type="scientific">Yoonia ponticola</name>
    <dbReference type="NCBI Taxonomy" id="1524255"/>
    <lineage>
        <taxon>Bacteria</taxon>
        <taxon>Pseudomonadati</taxon>
        <taxon>Pseudomonadota</taxon>
        <taxon>Alphaproteobacteria</taxon>
        <taxon>Rhodobacterales</taxon>
        <taxon>Paracoccaceae</taxon>
        <taxon>Yoonia</taxon>
    </lineage>
</organism>
<name>A0A7W9BNK8_9RHOB</name>
<evidence type="ECO:0000313" key="1">
    <source>
        <dbReference type="EMBL" id="MBB5723662.1"/>
    </source>
</evidence>
<accession>A0A7W9BNK8</accession>
<gene>
    <name evidence="1" type="ORF">FHS72_003307</name>
</gene>
<sequence length="147" mass="16263">MKHANFALDVAAFAADLEVSFTSLCEVATPVPETWVGLLTDWFTQCRAAPDEAFSEDVLCDVLETLVSLMHARSTFALCAMPRPGRRPEALVSGDLGGVVMIELACKRIIMLARQRDRDMAYRLASVVLRQVRSQRSAVAEMIYKAI</sequence>
<keyword evidence="2" id="KW-1185">Reference proteome</keyword>
<dbReference type="AlphaFoldDB" id="A0A7W9BNK8"/>
<comment type="caution">
    <text evidence="1">The sequence shown here is derived from an EMBL/GenBank/DDBJ whole genome shotgun (WGS) entry which is preliminary data.</text>
</comment>
<protein>
    <submittedName>
        <fullName evidence="1">Uncharacterized protein</fullName>
    </submittedName>
</protein>
<dbReference type="Proteomes" id="UP000535415">
    <property type="component" value="Unassembled WGS sequence"/>
</dbReference>
<dbReference type="RefSeq" id="WP_183530759.1">
    <property type="nucleotide sequence ID" value="NZ_JACIJM010000012.1"/>
</dbReference>
<evidence type="ECO:0000313" key="2">
    <source>
        <dbReference type="Proteomes" id="UP000535415"/>
    </source>
</evidence>
<reference evidence="1 2" key="1">
    <citation type="submission" date="2020-08" db="EMBL/GenBank/DDBJ databases">
        <title>Genomic Encyclopedia of Type Strains, Phase IV (KMG-IV): sequencing the most valuable type-strain genomes for metagenomic binning, comparative biology and taxonomic classification.</title>
        <authorList>
            <person name="Goeker M."/>
        </authorList>
    </citation>
    <scope>NUCLEOTIDE SEQUENCE [LARGE SCALE GENOMIC DNA]</scope>
    <source>
        <strain evidence="1 2">DSM 101064</strain>
    </source>
</reference>
<proteinExistence type="predicted"/>